<reference evidence="1" key="1">
    <citation type="submission" date="2020-05" db="EMBL/GenBank/DDBJ databases">
        <authorList>
            <person name="Chiriac C."/>
            <person name="Salcher M."/>
            <person name="Ghai R."/>
            <person name="Kavagutti S V."/>
        </authorList>
    </citation>
    <scope>NUCLEOTIDE SEQUENCE</scope>
</reference>
<dbReference type="EMBL" id="LR798293">
    <property type="protein sequence ID" value="CAB5220914.1"/>
    <property type="molecule type" value="Genomic_DNA"/>
</dbReference>
<protein>
    <submittedName>
        <fullName evidence="1">Uncharacterized protein</fullName>
    </submittedName>
</protein>
<accession>A0A6J7WXY2</accession>
<evidence type="ECO:0000313" key="1">
    <source>
        <dbReference type="EMBL" id="CAB5220914.1"/>
    </source>
</evidence>
<organism evidence="1">
    <name type="scientific">uncultured Caudovirales phage</name>
    <dbReference type="NCBI Taxonomy" id="2100421"/>
    <lineage>
        <taxon>Viruses</taxon>
        <taxon>Duplodnaviria</taxon>
        <taxon>Heunggongvirae</taxon>
        <taxon>Uroviricota</taxon>
        <taxon>Caudoviricetes</taxon>
        <taxon>Peduoviridae</taxon>
        <taxon>Maltschvirus</taxon>
        <taxon>Maltschvirus maltsch</taxon>
    </lineage>
</organism>
<name>A0A6J7WXY2_9CAUD</name>
<sequence>MKTFVIAGNWNEFTYYTRDKILNGTSYVYVSSPDTLRGHQDIHGMFIGTWRERKDIADILDTLITRTTNTDVIKDLYQQIYYGQPAATITHKPYNTRRTIKELEDEIAEEISRILQKEIDEQMVRNIISS</sequence>
<proteinExistence type="predicted"/>
<gene>
    <name evidence="1" type="ORF">UFOVP240_54</name>
</gene>